<dbReference type="SUPFAM" id="SSF51905">
    <property type="entry name" value="FAD/NAD(P)-binding domain"/>
    <property type="match status" value="1"/>
</dbReference>
<keyword evidence="7 11" id="KW-0274">FAD</keyword>
<comment type="caution">
    <text evidence="11">Lacks conserved residue(s) required for the propagation of feature annotation.</text>
</comment>
<keyword evidence="6 11" id="KW-0819">tRNA processing</keyword>
<feature type="domain" description="tRNA uridine 5-carboxymethylaminomethyl modification enzyme C-terminal subdomain" evidence="12">
    <location>
        <begin position="563"/>
        <end position="634"/>
    </location>
</feature>
<dbReference type="Gene3D" id="3.50.50.60">
    <property type="entry name" value="FAD/NAD(P)-binding domain"/>
    <property type="match status" value="2"/>
</dbReference>
<dbReference type="GO" id="GO:0005829">
    <property type="term" value="C:cytosol"/>
    <property type="evidence" value="ECO:0007669"/>
    <property type="project" value="TreeGrafter"/>
</dbReference>
<dbReference type="Gene3D" id="1.10.150.570">
    <property type="entry name" value="GidA associated domain, C-terminal subdomain"/>
    <property type="match status" value="1"/>
</dbReference>
<keyword evidence="8 11" id="KW-0520">NAD</keyword>
<comment type="subunit">
    <text evidence="9 11">Homodimer. Heterotetramer of two MnmE and two MnmG subunits.</text>
</comment>
<evidence type="ECO:0000256" key="5">
    <source>
        <dbReference type="ARBA" id="ARBA00022630"/>
    </source>
</evidence>
<keyword evidence="11" id="KW-0963">Cytoplasm</keyword>
<sequence>MQKKFDIIIIGAGHAGSEAAMATARMGLSTLLLTPNLDRIGHLSCNPAIGGLAKGHMVKEIDALGGQMGKWADEAAIQMRTLNESRGPAVRASRVQADRNIYMKAVKRDLFKNPKLLIRQAMVEEILCEEVNKASDNPSLSSDEKIKQVVGIKTHLGQIYTAKAVLVATGTFLTGRIHIGEQSFSAGRMGDEAANALPLSLAKLGLKIGRLSTNTTPRIAAHSIDFSKMEIQHGDENPRPFSFESSMLEGLKQKQLPCYITWTNPESHKIVQDSVALGASALKSGEILGAEPRYCPSIEDKITRFPDKLRHQIFIEPETLEATEYFPNGLNTGLPLEVQEKLVQTLPGLENAEIIRPGYAIEYDYIDARELKPTLECKKVSGLYTAGQINGTSGYEEAAAQGLWAAFNMVAKIKGLEPFVLGRDQSYIAVLIDDLITKGTEEPYRMFSSRAEHRLLLRETNADQRLTEIGKNYGLVSETQWQNFCLKQSQLKELQNFLEETKLSANAEGRELFNKLNEPLPTKAMSLTELLRRPSMSLERLIPFYPQLADYSKEVQEEAEITARYAGYLERQEFLAQKAKTRLNVRLPENLDYSKVSGLTREAVEKLSMAKPKNMGEALTISGITPAAIACLEIYLKKVN</sequence>
<accession>A0A1M7TDN6</accession>
<dbReference type="SMART" id="SM01228">
    <property type="entry name" value="GIDA_assoc_3"/>
    <property type="match status" value="1"/>
</dbReference>
<organism evidence="13 14">
    <name type="scientific">Desulfovibrio litoralis DSM 11393</name>
    <dbReference type="NCBI Taxonomy" id="1121455"/>
    <lineage>
        <taxon>Bacteria</taxon>
        <taxon>Pseudomonadati</taxon>
        <taxon>Thermodesulfobacteriota</taxon>
        <taxon>Desulfovibrionia</taxon>
        <taxon>Desulfovibrionales</taxon>
        <taxon>Desulfovibrionaceae</taxon>
        <taxon>Desulfovibrio</taxon>
    </lineage>
</organism>
<dbReference type="NCBIfam" id="TIGR00136">
    <property type="entry name" value="mnmG_gidA"/>
    <property type="match status" value="1"/>
</dbReference>
<dbReference type="InterPro" id="IPR026904">
    <property type="entry name" value="MnmG_C"/>
</dbReference>
<dbReference type="InterPro" id="IPR049312">
    <property type="entry name" value="GIDA_C_N"/>
</dbReference>
<dbReference type="EMBL" id="FRDI01000010">
    <property type="protein sequence ID" value="SHN68787.1"/>
    <property type="molecule type" value="Genomic_DNA"/>
</dbReference>
<evidence type="ECO:0000256" key="3">
    <source>
        <dbReference type="ARBA" id="ARBA00007653"/>
    </source>
</evidence>
<dbReference type="InterPro" id="IPR002218">
    <property type="entry name" value="MnmG-rel"/>
</dbReference>
<evidence type="ECO:0000256" key="2">
    <source>
        <dbReference type="ARBA" id="ARBA00003717"/>
    </source>
</evidence>
<evidence type="ECO:0000256" key="4">
    <source>
        <dbReference type="ARBA" id="ARBA00020461"/>
    </source>
</evidence>
<dbReference type="RefSeq" id="WP_072697577.1">
    <property type="nucleotide sequence ID" value="NZ_FRDI01000010.1"/>
</dbReference>
<dbReference type="OrthoDB" id="9815560at2"/>
<evidence type="ECO:0000256" key="9">
    <source>
        <dbReference type="ARBA" id="ARBA00025948"/>
    </source>
</evidence>
<dbReference type="PANTHER" id="PTHR11806:SF0">
    <property type="entry name" value="PROTEIN MTO1 HOMOLOG, MITOCHONDRIAL"/>
    <property type="match status" value="1"/>
</dbReference>
<dbReference type="STRING" id="1121455.SAMN02745728_01891"/>
<dbReference type="GO" id="GO:0030488">
    <property type="term" value="P:tRNA methylation"/>
    <property type="evidence" value="ECO:0007669"/>
    <property type="project" value="TreeGrafter"/>
</dbReference>
<dbReference type="GO" id="GO:0050660">
    <property type="term" value="F:flavin adenine dinucleotide binding"/>
    <property type="evidence" value="ECO:0007669"/>
    <property type="project" value="UniProtKB-UniRule"/>
</dbReference>
<feature type="binding site" evidence="11">
    <location>
        <begin position="11"/>
        <end position="16"/>
    </location>
    <ligand>
        <name>FAD</name>
        <dbReference type="ChEBI" id="CHEBI:57692"/>
    </ligand>
</feature>
<evidence type="ECO:0000256" key="8">
    <source>
        <dbReference type="ARBA" id="ARBA00023027"/>
    </source>
</evidence>
<comment type="similarity">
    <text evidence="3 11">Belongs to the MnmG family.</text>
</comment>
<keyword evidence="5 11" id="KW-0285">Flavoprotein</keyword>
<dbReference type="Pfam" id="PF13932">
    <property type="entry name" value="SAM_GIDA_C"/>
    <property type="match status" value="1"/>
</dbReference>
<evidence type="ECO:0000256" key="1">
    <source>
        <dbReference type="ARBA" id="ARBA00001974"/>
    </source>
</evidence>
<dbReference type="FunFam" id="3.50.50.60:FF:000002">
    <property type="entry name" value="tRNA uridine 5-carboxymethylaminomethyl modification enzyme MnmG"/>
    <property type="match status" value="1"/>
</dbReference>
<dbReference type="Pfam" id="PF21680">
    <property type="entry name" value="GIDA_C_1st"/>
    <property type="match status" value="1"/>
</dbReference>
<gene>
    <name evidence="11" type="primary">mnmG</name>
    <name evidence="11" type="synonym">gidA</name>
    <name evidence="13" type="ORF">SAMN02745728_01891</name>
</gene>
<comment type="subcellular location">
    <subcellularLocation>
        <location evidence="11">Cytoplasm</location>
    </subcellularLocation>
</comment>
<evidence type="ECO:0000256" key="6">
    <source>
        <dbReference type="ARBA" id="ARBA00022694"/>
    </source>
</evidence>
<comment type="function">
    <text evidence="2 11">NAD-binding protein involved in the addition of a carboxymethylaminomethyl (cmnm) group at the wobble position (U34) of certain tRNAs, forming tRNA-cmnm(5)s(2)U34.</text>
</comment>
<dbReference type="InterPro" id="IPR040131">
    <property type="entry name" value="MnmG_N"/>
</dbReference>
<dbReference type="GO" id="GO:0002098">
    <property type="term" value="P:tRNA wobble uridine modification"/>
    <property type="evidence" value="ECO:0007669"/>
    <property type="project" value="InterPro"/>
</dbReference>
<dbReference type="Pfam" id="PF01134">
    <property type="entry name" value="GIDA"/>
    <property type="match status" value="1"/>
</dbReference>
<evidence type="ECO:0000256" key="10">
    <source>
        <dbReference type="ARBA" id="ARBA00031800"/>
    </source>
</evidence>
<protein>
    <recommendedName>
        <fullName evidence="4 11">tRNA uridine 5-carboxymethylaminomethyl modification enzyme MnmG</fullName>
    </recommendedName>
    <alternativeName>
        <fullName evidence="10 11">Glucose-inhibited division protein A</fullName>
    </alternativeName>
</protein>
<reference evidence="13 14" key="1">
    <citation type="submission" date="2016-12" db="EMBL/GenBank/DDBJ databases">
        <authorList>
            <person name="Song W.-J."/>
            <person name="Kurnit D.M."/>
        </authorList>
    </citation>
    <scope>NUCLEOTIDE SEQUENCE [LARGE SCALE GENOMIC DNA]</scope>
    <source>
        <strain evidence="13 14">DSM 11393</strain>
    </source>
</reference>
<keyword evidence="14" id="KW-1185">Reference proteome</keyword>
<dbReference type="InterPro" id="IPR004416">
    <property type="entry name" value="MnmG"/>
</dbReference>
<dbReference type="Proteomes" id="UP000186469">
    <property type="component" value="Unassembled WGS sequence"/>
</dbReference>
<evidence type="ECO:0000256" key="11">
    <source>
        <dbReference type="HAMAP-Rule" id="MF_00129"/>
    </source>
</evidence>
<dbReference type="HAMAP" id="MF_00129">
    <property type="entry name" value="MnmG_GidA"/>
    <property type="match status" value="1"/>
</dbReference>
<dbReference type="InterPro" id="IPR044920">
    <property type="entry name" value="MnmG_C_subdom_sf"/>
</dbReference>
<proteinExistence type="inferred from homology"/>
<dbReference type="Gene3D" id="1.10.10.1800">
    <property type="entry name" value="tRNA uridine 5-carboxymethylaminomethyl modification enzyme MnmG/GidA"/>
    <property type="match status" value="1"/>
</dbReference>
<dbReference type="InterPro" id="IPR047001">
    <property type="entry name" value="MnmG_C_subdom"/>
</dbReference>
<dbReference type="PRINTS" id="PR00411">
    <property type="entry name" value="PNDRDTASEI"/>
</dbReference>
<evidence type="ECO:0000259" key="12">
    <source>
        <dbReference type="SMART" id="SM01228"/>
    </source>
</evidence>
<dbReference type="InterPro" id="IPR036188">
    <property type="entry name" value="FAD/NAD-bd_sf"/>
</dbReference>
<dbReference type="FunFam" id="1.10.150.570:FF:000001">
    <property type="entry name" value="tRNA uridine 5-carboxymethylaminomethyl modification enzyme MnmG"/>
    <property type="match status" value="1"/>
</dbReference>
<evidence type="ECO:0000313" key="13">
    <source>
        <dbReference type="EMBL" id="SHN68787.1"/>
    </source>
</evidence>
<evidence type="ECO:0000313" key="14">
    <source>
        <dbReference type="Proteomes" id="UP000186469"/>
    </source>
</evidence>
<name>A0A1M7TDN6_9BACT</name>
<comment type="cofactor">
    <cofactor evidence="1 11">
        <name>FAD</name>
        <dbReference type="ChEBI" id="CHEBI:57692"/>
    </cofactor>
</comment>
<evidence type="ECO:0000256" key="7">
    <source>
        <dbReference type="ARBA" id="ARBA00022827"/>
    </source>
</evidence>
<dbReference type="AlphaFoldDB" id="A0A1M7TDN6"/>
<dbReference type="PANTHER" id="PTHR11806">
    <property type="entry name" value="GLUCOSE INHIBITED DIVISION PROTEIN A"/>
    <property type="match status" value="1"/>
</dbReference>